<keyword evidence="7" id="KW-0408">Iron</keyword>
<dbReference type="Pfam" id="PF00175">
    <property type="entry name" value="NAD_binding_1"/>
    <property type="match status" value="1"/>
</dbReference>
<dbReference type="SUPFAM" id="SSF63380">
    <property type="entry name" value="Riboflavin synthase domain-like"/>
    <property type="match status" value="1"/>
</dbReference>
<dbReference type="AlphaFoldDB" id="A0A8J3PMG9"/>
<dbReference type="GO" id="GO:0010124">
    <property type="term" value="P:phenylacetate catabolic process"/>
    <property type="evidence" value="ECO:0007669"/>
    <property type="project" value="InterPro"/>
</dbReference>
<comment type="cofactor">
    <cofactor evidence="1">
        <name>FAD</name>
        <dbReference type="ChEBI" id="CHEBI:57692"/>
    </cofactor>
</comment>
<dbReference type="PANTHER" id="PTHR47354">
    <property type="entry name" value="NADH OXIDOREDUCTASE HCR"/>
    <property type="match status" value="1"/>
</dbReference>
<dbReference type="InterPro" id="IPR017938">
    <property type="entry name" value="Riboflavin_synthase-like_b-brl"/>
</dbReference>
<evidence type="ECO:0000256" key="5">
    <source>
        <dbReference type="ARBA" id="ARBA00022827"/>
    </source>
</evidence>
<dbReference type="Gene3D" id="3.40.50.80">
    <property type="entry name" value="Nucleotide-binding domain of ferredoxin-NADP reductase (FNR) module"/>
    <property type="match status" value="1"/>
</dbReference>
<keyword evidence="8" id="KW-0411">Iron-sulfur</keyword>
<dbReference type="NCBIfam" id="TIGR02160">
    <property type="entry name" value="PA_CoA_Oxy5"/>
    <property type="match status" value="1"/>
</dbReference>
<dbReference type="Gene3D" id="2.40.30.10">
    <property type="entry name" value="Translation factors"/>
    <property type="match status" value="1"/>
</dbReference>
<evidence type="ECO:0000259" key="9">
    <source>
        <dbReference type="PROSITE" id="PS51085"/>
    </source>
</evidence>
<dbReference type="PROSITE" id="PS00197">
    <property type="entry name" value="2FE2S_FER_1"/>
    <property type="match status" value="1"/>
</dbReference>
<dbReference type="Pfam" id="PF00111">
    <property type="entry name" value="Fer2"/>
    <property type="match status" value="1"/>
</dbReference>
<dbReference type="PANTHER" id="PTHR47354:SF8">
    <property type="entry name" value="1,2-PHENYLACETYL-COA EPOXIDASE, SUBUNIT E"/>
    <property type="match status" value="1"/>
</dbReference>
<evidence type="ECO:0000259" key="10">
    <source>
        <dbReference type="PROSITE" id="PS51384"/>
    </source>
</evidence>
<evidence type="ECO:0000313" key="11">
    <source>
        <dbReference type="EMBL" id="GIG73863.1"/>
    </source>
</evidence>
<dbReference type="Pfam" id="PF00970">
    <property type="entry name" value="FAD_binding_6"/>
    <property type="match status" value="1"/>
</dbReference>
<dbReference type="InterPro" id="IPR011884">
    <property type="entry name" value="PaaE"/>
</dbReference>
<keyword evidence="6" id="KW-0560">Oxidoreductase</keyword>
<dbReference type="PROSITE" id="PS51384">
    <property type="entry name" value="FAD_FR"/>
    <property type="match status" value="1"/>
</dbReference>
<dbReference type="InterPro" id="IPR001041">
    <property type="entry name" value="2Fe-2S_ferredoxin-type"/>
</dbReference>
<dbReference type="CDD" id="cd00207">
    <property type="entry name" value="fer2"/>
    <property type="match status" value="1"/>
</dbReference>
<dbReference type="RefSeq" id="WP_168074414.1">
    <property type="nucleotide sequence ID" value="NZ_BAAAQJ010000008.1"/>
</dbReference>
<dbReference type="GO" id="GO:0051537">
    <property type="term" value="F:2 iron, 2 sulfur cluster binding"/>
    <property type="evidence" value="ECO:0007669"/>
    <property type="project" value="UniProtKB-KW"/>
</dbReference>
<keyword evidence="4" id="KW-0479">Metal-binding</keyword>
<dbReference type="SUPFAM" id="SSF52343">
    <property type="entry name" value="Ferredoxin reductase-like, C-terminal NADP-linked domain"/>
    <property type="match status" value="1"/>
</dbReference>
<keyword evidence="5" id="KW-0274">FAD</keyword>
<dbReference type="Gene3D" id="3.10.20.30">
    <property type="match status" value="1"/>
</dbReference>
<dbReference type="SUPFAM" id="SSF54292">
    <property type="entry name" value="2Fe-2S ferredoxin-like"/>
    <property type="match status" value="1"/>
</dbReference>
<evidence type="ECO:0000256" key="3">
    <source>
        <dbReference type="ARBA" id="ARBA00022714"/>
    </source>
</evidence>
<evidence type="ECO:0000256" key="2">
    <source>
        <dbReference type="ARBA" id="ARBA00022630"/>
    </source>
</evidence>
<keyword evidence="3" id="KW-0001">2Fe-2S</keyword>
<dbReference type="PRINTS" id="PR00371">
    <property type="entry name" value="FPNCR"/>
</dbReference>
<reference evidence="11" key="1">
    <citation type="submission" date="2021-01" db="EMBL/GenBank/DDBJ databases">
        <title>Whole genome shotgun sequence of Planosporangium flavigriseum NBRC 105377.</title>
        <authorList>
            <person name="Komaki H."/>
            <person name="Tamura T."/>
        </authorList>
    </citation>
    <scope>NUCLEOTIDE SEQUENCE</scope>
    <source>
        <strain evidence="11">NBRC 105377</strain>
    </source>
</reference>
<dbReference type="GO" id="GO:0016491">
    <property type="term" value="F:oxidoreductase activity"/>
    <property type="evidence" value="ECO:0007669"/>
    <property type="project" value="UniProtKB-KW"/>
</dbReference>
<dbReference type="GO" id="GO:0046872">
    <property type="term" value="F:metal ion binding"/>
    <property type="evidence" value="ECO:0007669"/>
    <property type="project" value="UniProtKB-KW"/>
</dbReference>
<dbReference type="InterPro" id="IPR050415">
    <property type="entry name" value="MRET"/>
</dbReference>
<dbReference type="EMBL" id="BONU01000012">
    <property type="protein sequence ID" value="GIG73863.1"/>
    <property type="molecule type" value="Genomic_DNA"/>
</dbReference>
<evidence type="ECO:0000256" key="7">
    <source>
        <dbReference type="ARBA" id="ARBA00023004"/>
    </source>
</evidence>
<evidence type="ECO:0000256" key="1">
    <source>
        <dbReference type="ARBA" id="ARBA00001974"/>
    </source>
</evidence>
<gene>
    <name evidence="11" type="primary">paaE</name>
    <name evidence="11" type="ORF">Pfl04_22670</name>
</gene>
<comment type="caution">
    <text evidence="11">The sequence shown here is derived from an EMBL/GenBank/DDBJ whole genome shotgun (WGS) entry which is preliminary data.</text>
</comment>
<dbReference type="PROSITE" id="PS51085">
    <property type="entry name" value="2FE2S_FER_2"/>
    <property type="match status" value="1"/>
</dbReference>
<feature type="domain" description="2Fe-2S ferredoxin-type" evidence="9">
    <location>
        <begin position="280"/>
        <end position="369"/>
    </location>
</feature>
<evidence type="ECO:0000256" key="6">
    <source>
        <dbReference type="ARBA" id="ARBA00023002"/>
    </source>
</evidence>
<dbReference type="PRINTS" id="PR00406">
    <property type="entry name" value="CYTB5RDTASE"/>
</dbReference>
<sequence length="369" mass="40596">MTTVTIRRPQRRRPVFHELRVIEVQRLTDDAVAVTFGVPPKLRELFAFKAGQHLTVRRVVDDTDVRRSYSISSTPPDLVEHGRLRIGVKQVAGGAFSTYALTLREGQTVEVMPPLGHFTTDFDPARTRHYAAVAAGSGITPVLSLVATALATEPESRFTLFFGNRYARSVMFAEELADLKDRYPTRLQVVHVLSREPQGAELLSGRMDADRLNRLLDALLPADSVDEWFLCGPYGLVIDAKAVLGRRGVPDEKVHTELFHVEDAPIPARELPAASDEVGAQVTILLDGRASTFTMRRDERILDAALRVRGELPYACKGGVCSTCRAKVVAGEVAMARNFALEPADLAAGYVLTCQSSPVTDEVRIDYDA</sequence>
<dbReference type="InterPro" id="IPR039261">
    <property type="entry name" value="FNR_nucleotide-bd"/>
</dbReference>
<dbReference type="InterPro" id="IPR001433">
    <property type="entry name" value="OxRdtase_FAD/NAD-bd"/>
</dbReference>
<organism evidence="11 12">
    <name type="scientific">Planosporangium flavigriseum</name>
    <dbReference type="NCBI Taxonomy" id="373681"/>
    <lineage>
        <taxon>Bacteria</taxon>
        <taxon>Bacillati</taxon>
        <taxon>Actinomycetota</taxon>
        <taxon>Actinomycetes</taxon>
        <taxon>Micromonosporales</taxon>
        <taxon>Micromonosporaceae</taxon>
        <taxon>Planosporangium</taxon>
    </lineage>
</organism>
<dbReference type="InterPro" id="IPR006058">
    <property type="entry name" value="2Fe2S_fd_BS"/>
</dbReference>
<evidence type="ECO:0000313" key="12">
    <source>
        <dbReference type="Proteomes" id="UP000653674"/>
    </source>
</evidence>
<dbReference type="InterPro" id="IPR017927">
    <property type="entry name" value="FAD-bd_FR_type"/>
</dbReference>
<keyword evidence="12" id="KW-1185">Reference proteome</keyword>
<protein>
    <submittedName>
        <fullName evidence="11">Phenylacetic acid degradation protein</fullName>
    </submittedName>
</protein>
<name>A0A8J3PMG9_9ACTN</name>
<proteinExistence type="predicted"/>
<evidence type="ECO:0000256" key="4">
    <source>
        <dbReference type="ARBA" id="ARBA00022723"/>
    </source>
</evidence>
<feature type="domain" description="FAD-binding FR-type" evidence="10">
    <location>
        <begin position="14"/>
        <end position="121"/>
    </location>
</feature>
<dbReference type="InterPro" id="IPR008333">
    <property type="entry name" value="Cbr1-like_FAD-bd_dom"/>
</dbReference>
<keyword evidence="2" id="KW-0285">Flavoprotein</keyword>
<evidence type="ECO:0000256" key="8">
    <source>
        <dbReference type="ARBA" id="ARBA00023014"/>
    </source>
</evidence>
<dbReference type="InterPro" id="IPR001709">
    <property type="entry name" value="Flavoprot_Pyr_Nucl_cyt_Rdtase"/>
</dbReference>
<dbReference type="InterPro" id="IPR036010">
    <property type="entry name" value="2Fe-2S_ferredoxin-like_sf"/>
</dbReference>
<accession>A0A8J3PMG9</accession>
<dbReference type="Proteomes" id="UP000653674">
    <property type="component" value="Unassembled WGS sequence"/>
</dbReference>
<dbReference type="InterPro" id="IPR012675">
    <property type="entry name" value="Beta-grasp_dom_sf"/>
</dbReference>
<dbReference type="GO" id="GO:0050660">
    <property type="term" value="F:flavin adenine dinucleotide binding"/>
    <property type="evidence" value="ECO:0007669"/>
    <property type="project" value="TreeGrafter"/>
</dbReference>
<dbReference type="CDD" id="cd06214">
    <property type="entry name" value="PA_degradation_oxidoreductase_like"/>
    <property type="match status" value="1"/>
</dbReference>